<sequence>MAGHGRKHPPIPVIVVLVLALAGGGWWWWRTANQPEASAITSLNGQVEARQYDISSAIAGRVLTVPVAEGDQVTKGQPIVTLDTAALDLQLKQAQQGVIAAQAAVTNAKDSGTKADVTAAEARVEQANAAVSLAQVQLGYASVTAPRDGRVVTVVTNVGQNAAPGRILASIVDLHDLFVRVYVPETRIGTVSVGQAVSVSSDSGGAAIAGTVSFVSAQAEFTPNTVQTAEQRAKLVYEVRVTISDSSGTLKPGMPVDVTLR</sequence>
<dbReference type="PANTHER" id="PTHR32347:SF23">
    <property type="entry name" value="BLL5650 PROTEIN"/>
    <property type="match status" value="1"/>
</dbReference>
<evidence type="ECO:0000259" key="5">
    <source>
        <dbReference type="Pfam" id="PF25990"/>
    </source>
</evidence>
<keyword evidence="3" id="KW-0812">Transmembrane</keyword>
<keyword evidence="2" id="KW-0175">Coiled coil</keyword>
<organism evidence="6 7">
    <name type="scientific">Candidatus Phosphoribacter hodrii</name>
    <dbReference type="NCBI Taxonomy" id="2953743"/>
    <lineage>
        <taxon>Bacteria</taxon>
        <taxon>Bacillati</taxon>
        <taxon>Actinomycetota</taxon>
        <taxon>Actinomycetes</taxon>
        <taxon>Micrococcales</taxon>
        <taxon>Dermatophilaceae</taxon>
        <taxon>Candidatus Phosphoribacter</taxon>
    </lineage>
</organism>
<dbReference type="Gene3D" id="2.40.50.100">
    <property type="match status" value="1"/>
</dbReference>
<dbReference type="PANTHER" id="PTHR32347">
    <property type="entry name" value="EFFLUX SYSTEM COMPONENT YKNX-RELATED"/>
    <property type="match status" value="1"/>
</dbReference>
<dbReference type="GO" id="GO:0042597">
    <property type="term" value="C:periplasmic space"/>
    <property type="evidence" value="ECO:0007669"/>
    <property type="project" value="UniProtKB-SubCell"/>
</dbReference>
<accession>A0A934X5V8</accession>
<evidence type="ECO:0000313" key="6">
    <source>
        <dbReference type="EMBL" id="MBK6301015.1"/>
    </source>
</evidence>
<keyword evidence="3" id="KW-1133">Transmembrane helix</keyword>
<dbReference type="EMBL" id="JADIXZ010000004">
    <property type="protein sequence ID" value="MBK6301015.1"/>
    <property type="molecule type" value="Genomic_DNA"/>
</dbReference>
<proteinExistence type="predicted"/>
<dbReference type="Gene3D" id="1.10.287.470">
    <property type="entry name" value="Helix hairpin bin"/>
    <property type="match status" value="1"/>
</dbReference>
<evidence type="ECO:0000256" key="1">
    <source>
        <dbReference type="ARBA" id="ARBA00004196"/>
    </source>
</evidence>
<evidence type="ECO:0000313" key="7">
    <source>
        <dbReference type="Proteomes" id="UP000718281"/>
    </source>
</evidence>
<feature type="domain" description="YknX-like beta-barrel" evidence="5">
    <location>
        <begin position="183"/>
        <end position="258"/>
    </location>
</feature>
<comment type="subcellular location">
    <subcellularLocation>
        <location evidence="1">Cell envelope</location>
    </subcellularLocation>
</comment>
<reference evidence="6 7" key="1">
    <citation type="submission" date="2020-10" db="EMBL/GenBank/DDBJ databases">
        <title>Connecting structure to function with the recovery of over 1000 high-quality activated sludge metagenome-assembled genomes encoding full-length rRNA genes using long-read sequencing.</title>
        <authorList>
            <person name="Singleton C.M."/>
            <person name="Petriglieri F."/>
            <person name="Kristensen J.M."/>
            <person name="Kirkegaard R.H."/>
            <person name="Michaelsen T.Y."/>
            <person name="Andersen M.H."/>
            <person name="Karst S.M."/>
            <person name="Dueholm M.S."/>
            <person name="Nielsen P.H."/>
            <person name="Albertsen M."/>
        </authorList>
    </citation>
    <scope>NUCLEOTIDE SEQUENCE [LARGE SCALE GENOMIC DNA]</scope>
    <source>
        <strain evidence="6">AalE_18-Q3-R2-46_BAT3C.188</strain>
    </source>
</reference>
<comment type="caution">
    <text evidence="6">The sequence shown here is derived from an EMBL/GenBank/DDBJ whole genome shotgun (WGS) entry which is preliminary data.</text>
</comment>
<name>A0A934X5V8_9MICO</name>
<evidence type="ECO:0000259" key="4">
    <source>
        <dbReference type="Pfam" id="PF25917"/>
    </source>
</evidence>
<gene>
    <name evidence="6" type="ORF">IPF40_08175</name>
</gene>
<keyword evidence="3" id="KW-0472">Membrane</keyword>
<dbReference type="InterPro" id="IPR050465">
    <property type="entry name" value="UPF0194_transport"/>
</dbReference>
<dbReference type="AlphaFoldDB" id="A0A934X5V8"/>
<feature type="transmembrane region" description="Helical" evidence="3">
    <location>
        <begin position="12"/>
        <end position="29"/>
    </location>
</feature>
<dbReference type="InterPro" id="IPR058625">
    <property type="entry name" value="MdtA-like_BSH"/>
</dbReference>
<dbReference type="Gene3D" id="2.40.30.170">
    <property type="match status" value="1"/>
</dbReference>
<protein>
    <submittedName>
        <fullName evidence="6">Efflux RND transporter periplasmic adaptor subunit</fullName>
    </submittedName>
</protein>
<evidence type="ECO:0000256" key="3">
    <source>
        <dbReference type="SAM" id="Phobius"/>
    </source>
</evidence>
<dbReference type="InterPro" id="IPR058636">
    <property type="entry name" value="Beta-barrel_YknX"/>
</dbReference>
<evidence type="ECO:0000256" key="2">
    <source>
        <dbReference type="ARBA" id="ARBA00023054"/>
    </source>
</evidence>
<dbReference type="SUPFAM" id="SSF111369">
    <property type="entry name" value="HlyD-like secretion proteins"/>
    <property type="match status" value="1"/>
</dbReference>
<feature type="domain" description="Multidrug resistance protein MdtA-like barrel-sandwich hybrid" evidence="4">
    <location>
        <begin position="51"/>
        <end position="172"/>
    </location>
</feature>
<dbReference type="Pfam" id="PF25990">
    <property type="entry name" value="Beta-barrel_YknX"/>
    <property type="match status" value="1"/>
</dbReference>
<dbReference type="Proteomes" id="UP000718281">
    <property type="component" value="Unassembled WGS sequence"/>
</dbReference>
<dbReference type="Pfam" id="PF25917">
    <property type="entry name" value="BSH_RND"/>
    <property type="match status" value="1"/>
</dbReference>